<protein>
    <submittedName>
        <fullName evidence="1">Uncharacterized protein</fullName>
    </submittedName>
</protein>
<proteinExistence type="predicted"/>
<accession>A0AAP4QZR4</accession>
<dbReference type="Proteomes" id="UP001172109">
    <property type="component" value="Unassembled WGS sequence"/>
</dbReference>
<dbReference type="AlphaFoldDB" id="A0AAP4QZR4"/>
<reference evidence="1" key="1">
    <citation type="submission" date="2023-07" db="EMBL/GenBank/DDBJ databases">
        <title>A collection of bacterial strains from the Burkholderia cepacia Research Laboratory and Repository.</title>
        <authorList>
            <person name="Lipuma J."/>
            <person name="Spilker T."/>
            <person name="Caverly L."/>
        </authorList>
    </citation>
    <scope>NUCLEOTIDE SEQUENCE</scope>
    <source>
        <strain evidence="1">AU44979</strain>
    </source>
</reference>
<dbReference type="EMBL" id="JAUJQS010000005">
    <property type="protein sequence ID" value="MDN7564650.1"/>
    <property type="molecule type" value="Genomic_DNA"/>
</dbReference>
<sequence>MACVFLARLIDYGCGFTPRNLESASRGPLFFHRIEKSFFSIPQMIVQYRAISVNLRKWAGCGKSKSGVTG</sequence>
<evidence type="ECO:0000313" key="1">
    <source>
        <dbReference type="EMBL" id="MDN7564650.1"/>
    </source>
</evidence>
<comment type="caution">
    <text evidence="1">The sequence shown here is derived from an EMBL/GenBank/DDBJ whole genome shotgun (WGS) entry which is preliminary data.</text>
</comment>
<dbReference type="RefSeq" id="WP_137909739.1">
    <property type="nucleotide sequence ID" value="NZ_CADEUY010000010.1"/>
</dbReference>
<organism evidence="1 2">
    <name type="scientific">Burkholderia contaminans</name>
    <dbReference type="NCBI Taxonomy" id="488447"/>
    <lineage>
        <taxon>Bacteria</taxon>
        <taxon>Pseudomonadati</taxon>
        <taxon>Pseudomonadota</taxon>
        <taxon>Betaproteobacteria</taxon>
        <taxon>Burkholderiales</taxon>
        <taxon>Burkholderiaceae</taxon>
        <taxon>Burkholderia</taxon>
        <taxon>Burkholderia cepacia complex</taxon>
    </lineage>
</organism>
<gene>
    <name evidence="1" type="ORF">QZM56_09095</name>
</gene>
<evidence type="ECO:0000313" key="2">
    <source>
        <dbReference type="Proteomes" id="UP001172109"/>
    </source>
</evidence>
<name>A0AAP4QZR4_9BURK</name>